<evidence type="ECO:0000313" key="3">
    <source>
        <dbReference type="EMBL" id="KAF4445727.1"/>
    </source>
</evidence>
<gene>
    <name evidence="3" type="ORF">F53441_10569</name>
</gene>
<dbReference type="InterPro" id="IPR050523">
    <property type="entry name" value="AKR_Detox_Biosynth"/>
</dbReference>
<dbReference type="InterPro" id="IPR020471">
    <property type="entry name" value="AKR"/>
</dbReference>
<dbReference type="InterPro" id="IPR023210">
    <property type="entry name" value="NADP_OxRdtase_dom"/>
</dbReference>
<evidence type="ECO:0000313" key="4">
    <source>
        <dbReference type="Proteomes" id="UP000605986"/>
    </source>
</evidence>
<accession>A0A8H4P243</accession>
<dbReference type="SUPFAM" id="SSF51430">
    <property type="entry name" value="NAD(P)-linked oxidoreductase"/>
    <property type="match status" value="1"/>
</dbReference>
<keyword evidence="4" id="KW-1185">Reference proteome</keyword>
<sequence>MPLVTQNVKPRIILGLMTFGPPGSEQLDARNYDSETFNKALDVFQSKGYNEVDTARIYVGGKQEGWTGKETNWKERGLTVDTKVMYPNNPGDNAYDKVIQSVETSLKELGTDCIDLLYLHRPDRGVPFQETLEAINKLHKEGKFVRLGISNFTAYEVAEIAMICKYNNWVRPTIYQGMYNCLTRSIEQELFVACRRYGLDIVVYNPIAGGLLSGKIKSMDIAPDSGRFSDQSKIGAMYRKRYFRESTFKALNVIEQAVEKHGLSMLETALRWMVHHSKLKILDGNDGIILGMSNVQQLEQNLELVEKGPLPDEVVQALEQAWLYSKPDTTNYWHGDLEYTYDVHEALFGASAK</sequence>
<dbReference type="Proteomes" id="UP000605986">
    <property type="component" value="Unassembled WGS sequence"/>
</dbReference>
<dbReference type="EMBL" id="JAADJG010000502">
    <property type="protein sequence ID" value="KAF4445727.1"/>
    <property type="molecule type" value="Genomic_DNA"/>
</dbReference>
<organism evidence="3 4">
    <name type="scientific">Fusarium austroafricanum</name>
    <dbReference type="NCBI Taxonomy" id="2364996"/>
    <lineage>
        <taxon>Eukaryota</taxon>
        <taxon>Fungi</taxon>
        <taxon>Dikarya</taxon>
        <taxon>Ascomycota</taxon>
        <taxon>Pezizomycotina</taxon>
        <taxon>Sordariomycetes</taxon>
        <taxon>Hypocreomycetidae</taxon>
        <taxon>Hypocreales</taxon>
        <taxon>Nectriaceae</taxon>
        <taxon>Fusarium</taxon>
        <taxon>Fusarium concolor species complex</taxon>
    </lineage>
</organism>
<keyword evidence="1" id="KW-0560">Oxidoreductase</keyword>
<dbReference type="Gene3D" id="3.20.20.100">
    <property type="entry name" value="NADP-dependent oxidoreductase domain"/>
    <property type="match status" value="1"/>
</dbReference>
<evidence type="ECO:0000256" key="1">
    <source>
        <dbReference type="ARBA" id="ARBA00023002"/>
    </source>
</evidence>
<name>A0A8H4P243_9HYPO</name>
<dbReference type="PRINTS" id="PR00069">
    <property type="entry name" value="ALDKETRDTASE"/>
</dbReference>
<evidence type="ECO:0000259" key="2">
    <source>
        <dbReference type="Pfam" id="PF00248"/>
    </source>
</evidence>
<dbReference type="OrthoDB" id="2310150at2759"/>
<comment type="caution">
    <text evidence="3">The sequence shown here is derived from an EMBL/GenBank/DDBJ whole genome shotgun (WGS) entry which is preliminary data.</text>
</comment>
<reference evidence="3" key="1">
    <citation type="submission" date="2020-01" db="EMBL/GenBank/DDBJ databases">
        <title>Identification and distribution of gene clusters putatively required for synthesis of sphingolipid metabolism inhibitors in phylogenetically diverse species of the filamentous fungus Fusarium.</title>
        <authorList>
            <person name="Kim H.-S."/>
            <person name="Busman M."/>
            <person name="Brown D.W."/>
            <person name="Divon H."/>
            <person name="Uhlig S."/>
            <person name="Proctor R.H."/>
        </authorList>
    </citation>
    <scope>NUCLEOTIDE SEQUENCE</scope>
    <source>
        <strain evidence="3">NRRL 53441</strain>
    </source>
</reference>
<dbReference type="PANTHER" id="PTHR43364">
    <property type="entry name" value="NADH-SPECIFIC METHYLGLYOXAL REDUCTASE-RELATED"/>
    <property type="match status" value="1"/>
</dbReference>
<dbReference type="GO" id="GO:0016491">
    <property type="term" value="F:oxidoreductase activity"/>
    <property type="evidence" value="ECO:0007669"/>
    <property type="project" value="UniProtKB-KW"/>
</dbReference>
<protein>
    <recommendedName>
        <fullName evidence="2">NADP-dependent oxidoreductase domain-containing protein</fullName>
    </recommendedName>
</protein>
<dbReference type="Pfam" id="PF00248">
    <property type="entry name" value="Aldo_ket_red"/>
    <property type="match status" value="1"/>
</dbReference>
<dbReference type="AlphaFoldDB" id="A0A8H4P243"/>
<dbReference type="InterPro" id="IPR036812">
    <property type="entry name" value="NAD(P)_OxRdtase_dom_sf"/>
</dbReference>
<dbReference type="PANTHER" id="PTHR43364:SF4">
    <property type="entry name" value="NAD(P)-LINKED OXIDOREDUCTASE SUPERFAMILY PROTEIN"/>
    <property type="match status" value="1"/>
</dbReference>
<proteinExistence type="predicted"/>
<dbReference type="CDD" id="cd19075">
    <property type="entry name" value="AKR_AKR7A1-5"/>
    <property type="match status" value="1"/>
</dbReference>
<feature type="domain" description="NADP-dependent oxidoreductase" evidence="2">
    <location>
        <begin position="11"/>
        <end position="322"/>
    </location>
</feature>